<keyword evidence="1" id="KW-0732">Signal</keyword>
<dbReference type="AlphaFoldDB" id="A0A8X6TMH2"/>
<name>A0A8X6TMH2_NEPPI</name>
<feature type="chain" id="PRO_5036500163" evidence="1">
    <location>
        <begin position="27"/>
        <end position="79"/>
    </location>
</feature>
<organism evidence="2 3">
    <name type="scientific">Nephila pilipes</name>
    <name type="common">Giant wood spider</name>
    <name type="synonym">Nephila maculata</name>
    <dbReference type="NCBI Taxonomy" id="299642"/>
    <lineage>
        <taxon>Eukaryota</taxon>
        <taxon>Metazoa</taxon>
        <taxon>Ecdysozoa</taxon>
        <taxon>Arthropoda</taxon>
        <taxon>Chelicerata</taxon>
        <taxon>Arachnida</taxon>
        <taxon>Araneae</taxon>
        <taxon>Araneomorphae</taxon>
        <taxon>Entelegynae</taxon>
        <taxon>Araneoidea</taxon>
        <taxon>Nephilidae</taxon>
        <taxon>Nephila</taxon>
    </lineage>
</organism>
<comment type="caution">
    <text evidence="2">The sequence shown here is derived from an EMBL/GenBank/DDBJ whole genome shotgun (WGS) entry which is preliminary data.</text>
</comment>
<dbReference type="EMBL" id="BMAW01011977">
    <property type="protein sequence ID" value="GFT26403.1"/>
    <property type="molecule type" value="Genomic_DNA"/>
</dbReference>
<gene>
    <name evidence="2" type="ORF">NPIL_277891</name>
</gene>
<dbReference type="Proteomes" id="UP000887013">
    <property type="component" value="Unassembled WGS sequence"/>
</dbReference>
<reference evidence="2" key="1">
    <citation type="submission" date="2020-08" db="EMBL/GenBank/DDBJ databases">
        <title>Multicomponent nature underlies the extraordinary mechanical properties of spider dragline silk.</title>
        <authorList>
            <person name="Kono N."/>
            <person name="Nakamura H."/>
            <person name="Mori M."/>
            <person name="Yoshida Y."/>
            <person name="Ohtoshi R."/>
            <person name="Malay A.D."/>
            <person name="Moran D.A.P."/>
            <person name="Tomita M."/>
            <person name="Numata K."/>
            <person name="Arakawa K."/>
        </authorList>
    </citation>
    <scope>NUCLEOTIDE SEQUENCE</scope>
</reference>
<protein>
    <submittedName>
        <fullName evidence="2">Uncharacterized protein</fullName>
    </submittedName>
</protein>
<evidence type="ECO:0000313" key="2">
    <source>
        <dbReference type="EMBL" id="GFT26403.1"/>
    </source>
</evidence>
<evidence type="ECO:0000313" key="3">
    <source>
        <dbReference type="Proteomes" id="UP000887013"/>
    </source>
</evidence>
<feature type="signal peptide" evidence="1">
    <location>
        <begin position="1"/>
        <end position="26"/>
    </location>
</feature>
<proteinExistence type="predicted"/>
<keyword evidence="3" id="KW-1185">Reference proteome</keyword>
<accession>A0A8X6TMH2</accession>
<sequence length="79" mass="8366">MLEGTKIMYFLTIILVFLPFSVDSLSDETFGDRSTGGPVFDYDVSAISFGGIFIPRPGIVSPNPNSTPGITEGSAVASF</sequence>
<evidence type="ECO:0000256" key="1">
    <source>
        <dbReference type="SAM" id="SignalP"/>
    </source>
</evidence>